<dbReference type="InterPro" id="IPR001763">
    <property type="entry name" value="Rhodanese-like_dom"/>
</dbReference>
<feature type="domain" description="Rhodanese" evidence="3">
    <location>
        <begin position="46"/>
        <end position="141"/>
    </location>
</feature>
<dbReference type="PANTHER" id="PTHR11364:SF27">
    <property type="entry name" value="SULFURTRANSFERASE"/>
    <property type="match status" value="1"/>
</dbReference>
<dbReference type="Proteomes" id="UP001526201">
    <property type="component" value="Unassembled WGS sequence"/>
</dbReference>
<comment type="caution">
    <text evidence="4">The sequence shown here is derived from an EMBL/GenBank/DDBJ whole genome shotgun (WGS) entry which is preliminary data.</text>
</comment>
<evidence type="ECO:0000259" key="3">
    <source>
        <dbReference type="PROSITE" id="PS50206"/>
    </source>
</evidence>
<dbReference type="InterPro" id="IPR045078">
    <property type="entry name" value="TST/MPST-like"/>
</dbReference>
<evidence type="ECO:0000313" key="4">
    <source>
        <dbReference type="EMBL" id="MCV7225535.1"/>
    </source>
</evidence>
<dbReference type="PROSITE" id="PS50206">
    <property type="entry name" value="RHODANESE_3"/>
    <property type="match status" value="2"/>
</dbReference>
<keyword evidence="2" id="KW-0677">Repeat</keyword>
<dbReference type="Gene3D" id="3.40.250.10">
    <property type="entry name" value="Rhodanese-like domain"/>
    <property type="match status" value="2"/>
</dbReference>
<keyword evidence="5" id="KW-1185">Reference proteome</keyword>
<dbReference type="EMBL" id="JACKTY010000014">
    <property type="protein sequence ID" value="MCV7225535.1"/>
    <property type="molecule type" value="Genomic_DNA"/>
</dbReference>
<gene>
    <name evidence="4" type="ORF">H7J73_05745</name>
</gene>
<dbReference type="InterPro" id="IPR036873">
    <property type="entry name" value="Rhodanese-like_dom_sf"/>
</dbReference>
<dbReference type="SUPFAM" id="SSF52821">
    <property type="entry name" value="Rhodanese/Cell cycle control phosphatase"/>
    <property type="match status" value="2"/>
</dbReference>
<evidence type="ECO:0000313" key="5">
    <source>
        <dbReference type="Proteomes" id="UP001526201"/>
    </source>
</evidence>
<accession>A0ABT3C7T1</accession>
<protein>
    <submittedName>
        <fullName evidence="4">Sulfurtransferase</fullName>
    </submittedName>
</protein>
<dbReference type="PANTHER" id="PTHR11364">
    <property type="entry name" value="THIOSULFATE SULFERTANSFERASE"/>
    <property type="match status" value="1"/>
</dbReference>
<evidence type="ECO:0000256" key="1">
    <source>
        <dbReference type="ARBA" id="ARBA00022679"/>
    </source>
</evidence>
<dbReference type="RefSeq" id="WP_264066307.1">
    <property type="nucleotide sequence ID" value="NZ_JACKTY010000014.1"/>
</dbReference>
<evidence type="ECO:0000256" key="2">
    <source>
        <dbReference type="ARBA" id="ARBA00022737"/>
    </source>
</evidence>
<dbReference type="CDD" id="cd01448">
    <property type="entry name" value="TST_Repeat_1"/>
    <property type="match status" value="1"/>
</dbReference>
<sequence>MTRNPVVSTQELHRMRSGATPPMILDATLLLRRAQFDGDFHAESGRTQWEDVHIPGSVHVEVDTQLSVPDATHDRHPSPQALADALARIGIGPRTPVVVYDTTGGLWAARVWYLLRWIGVPVTVLDGGLAAWRSAGLPVESGPPASERVPIPGWTATATRAAWIERDELAAIWESAGNLVCGLSSAAFTGSEPTRYSRRGHIPGSVNVPARALFDDAGLLRSEAEITAQYREAGVDLTREVLLYCGGGISATANALALSAIGVDHFRVYDGSLEEWSADPALPLAVAAE</sequence>
<keyword evidence="1" id="KW-0808">Transferase</keyword>
<dbReference type="SMART" id="SM00450">
    <property type="entry name" value="RHOD"/>
    <property type="match status" value="2"/>
</dbReference>
<reference evidence="4 5" key="1">
    <citation type="journal article" date="2022" name="BMC Genomics">
        <title>Comparative genome analysis of mycobacteria focusing on tRNA and non-coding RNA.</title>
        <authorList>
            <person name="Behra P.R.K."/>
            <person name="Pettersson B.M.F."/>
            <person name="Ramesh M."/>
            <person name="Das S."/>
            <person name="Dasgupta S."/>
            <person name="Kirsebom L.A."/>
        </authorList>
    </citation>
    <scope>NUCLEOTIDE SEQUENCE [LARGE SCALE GENOMIC DNA]</scope>
    <source>
        <strain evidence="4 5">DSM 44078</strain>
    </source>
</reference>
<organism evidence="4 5">
    <name type="scientific">Mycolicibacterium komossense</name>
    <dbReference type="NCBI Taxonomy" id="1779"/>
    <lineage>
        <taxon>Bacteria</taxon>
        <taxon>Bacillati</taxon>
        <taxon>Actinomycetota</taxon>
        <taxon>Actinomycetes</taxon>
        <taxon>Mycobacteriales</taxon>
        <taxon>Mycobacteriaceae</taxon>
        <taxon>Mycolicibacterium</taxon>
    </lineage>
</organism>
<feature type="domain" description="Rhodanese" evidence="3">
    <location>
        <begin position="184"/>
        <end position="285"/>
    </location>
</feature>
<name>A0ABT3C7T1_9MYCO</name>
<proteinExistence type="predicted"/>
<dbReference type="CDD" id="cd01449">
    <property type="entry name" value="TST_Repeat_2"/>
    <property type="match status" value="1"/>
</dbReference>
<dbReference type="Pfam" id="PF00581">
    <property type="entry name" value="Rhodanese"/>
    <property type="match status" value="2"/>
</dbReference>